<dbReference type="Pfam" id="PF02995">
    <property type="entry name" value="DUF229"/>
    <property type="match status" value="1"/>
</dbReference>
<evidence type="ECO:0000313" key="3">
    <source>
        <dbReference type="EnsemblMetazoa" id="SMAR009591-PA"/>
    </source>
</evidence>
<dbReference type="InterPro" id="IPR004245">
    <property type="entry name" value="DUF229"/>
</dbReference>
<feature type="compositionally biased region" description="Polar residues" evidence="1">
    <location>
        <begin position="760"/>
        <end position="782"/>
    </location>
</feature>
<dbReference type="Proteomes" id="UP000014500">
    <property type="component" value="Unassembled WGS sequence"/>
</dbReference>
<sequence length="782" mass="90094">MSQDKMSQNKMSQDKLSQNKMSQNKMSQDKMSQDKMSQDKMSQEKMSQEKMSQDKMSQDKMSQDKMSQDKMSQDKMSQDKMSQDKMSQDKMSQDKMSQDKMSQDKISQNKISQNTFDITLSPWKNNAINIKMQKKERGVNSQATATCRYYFVFEMKYSGLKLIGILTAVVGVSIICINIYIENNSSVKLSTTIPSGSLEEFAIFTPGCKIPKLDPFHPSVLEHIINFTGVNLECTSVPMVLEIDNKLMINNKHALYNTKIKCHFKTLTRQTESMILFGEAQPLADYPPTPIIDEFVMAECLNEFNRLIYQDFFAFIIDKPTVEERCRKVLRNGDTNEPLSVVLLGLDSVSKNAYIRHLKRVDKLIREKFNFVELHGYNKLGLNTYPNMIPFHTGKMENDYPFNHRKIDLNVLPMVWKEFARRHYRTLFAEDCHAMASFNYLKEGFDKQPTDYYMRPFSIAVDESEMSKRVASGCYHGRTEASVVYKWILDLFNRFSGEPLFAYSFLTRLSHDSYNAVAYYDKPIYDFLVAMNNAGHLNRTIVLLFSDHGYRFGGLRTTYVGHLEDKLPYFFFLLPKWFPKMYPNYYANMKLNERRLTTPLDIHATLLDISTNLQRVKAVGPDSRSNSLFTPVALNRTCSIANIESQFCTCFERQQVSVENKSAKAGAKLLTDNINQMISSLGNSCAVLELKQIIEVSAHDVDIDRKEKELYTNYLITFEVSPSKGIFQGIALFNHMTDEYTIEKNIDRLNKYGNGKDTASHNNTRVENATSTILDSHNNTRV</sequence>
<feature type="transmembrane region" description="Helical" evidence="2">
    <location>
        <begin position="162"/>
        <end position="181"/>
    </location>
</feature>
<feature type="compositionally biased region" description="Basic and acidic residues" evidence="1">
    <location>
        <begin position="27"/>
        <end position="103"/>
    </location>
</feature>
<dbReference type="OMA" id="HEHEWAS"/>
<keyword evidence="4" id="KW-1185">Reference proteome</keyword>
<keyword evidence="2" id="KW-0812">Transmembrane</keyword>
<evidence type="ECO:0000256" key="1">
    <source>
        <dbReference type="SAM" id="MobiDB-lite"/>
    </source>
</evidence>
<dbReference type="AlphaFoldDB" id="T1J7E9"/>
<dbReference type="GO" id="GO:0005615">
    <property type="term" value="C:extracellular space"/>
    <property type="evidence" value="ECO:0007669"/>
    <property type="project" value="TreeGrafter"/>
</dbReference>
<reference evidence="4" key="1">
    <citation type="submission" date="2011-05" db="EMBL/GenBank/DDBJ databases">
        <authorList>
            <person name="Richards S.R."/>
            <person name="Qu J."/>
            <person name="Jiang H."/>
            <person name="Jhangiani S.N."/>
            <person name="Agravi P."/>
            <person name="Goodspeed R."/>
            <person name="Gross S."/>
            <person name="Mandapat C."/>
            <person name="Jackson L."/>
            <person name="Mathew T."/>
            <person name="Pu L."/>
            <person name="Thornton R."/>
            <person name="Saada N."/>
            <person name="Wilczek-Boney K.B."/>
            <person name="Lee S."/>
            <person name="Kovar C."/>
            <person name="Wu Y."/>
            <person name="Scherer S.E."/>
            <person name="Worley K.C."/>
            <person name="Muzny D.M."/>
            <person name="Gibbs R."/>
        </authorList>
    </citation>
    <scope>NUCLEOTIDE SEQUENCE</scope>
    <source>
        <strain evidence="4">Brora</strain>
    </source>
</reference>
<evidence type="ECO:0000313" key="4">
    <source>
        <dbReference type="Proteomes" id="UP000014500"/>
    </source>
</evidence>
<dbReference type="eggNOG" id="ENOG502QRYZ">
    <property type="taxonomic scope" value="Eukaryota"/>
</dbReference>
<dbReference type="PANTHER" id="PTHR10974:SF1">
    <property type="entry name" value="FI08016P-RELATED"/>
    <property type="match status" value="1"/>
</dbReference>
<dbReference type="FunFam" id="3.40.720.10:FF:000017">
    <property type="entry name" value="Predicted protein"/>
    <property type="match status" value="1"/>
</dbReference>
<feature type="region of interest" description="Disordered" evidence="1">
    <location>
        <begin position="1"/>
        <end position="109"/>
    </location>
</feature>
<keyword evidence="2" id="KW-0472">Membrane</keyword>
<dbReference type="EMBL" id="JH431924">
    <property type="status" value="NOT_ANNOTATED_CDS"/>
    <property type="molecule type" value="Genomic_DNA"/>
</dbReference>
<feature type="region of interest" description="Disordered" evidence="1">
    <location>
        <begin position="753"/>
        <end position="782"/>
    </location>
</feature>
<dbReference type="HOGENOM" id="CLU_018076_3_0_1"/>
<keyword evidence="2" id="KW-1133">Transmembrane helix</keyword>
<dbReference type="InterPro" id="IPR017850">
    <property type="entry name" value="Alkaline_phosphatase_core_sf"/>
</dbReference>
<name>T1J7E9_STRMM</name>
<reference evidence="3" key="2">
    <citation type="submission" date="2015-02" db="UniProtKB">
        <authorList>
            <consortium name="EnsemblMetazoa"/>
        </authorList>
    </citation>
    <scope>IDENTIFICATION</scope>
</reference>
<dbReference type="SUPFAM" id="SSF53649">
    <property type="entry name" value="Alkaline phosphatase-like"/>
    <property type="match status" value="1"/>
</dbReference>
<dbReference type="Gene3D" id="3.40.720.10">
    <property type="entry name" value="Alkaline Phosphatase, subunit A"/>
    <property type="match status" value="1"/>
</dbReference>
<dbReference type="PhylomeDB" id="T1J7E9"/>
<dbReference type="CDD" id="cd16021">
    <property type="entry name" value="ALP_like"/>
    <property type="match status" value="1"/>
</dbReference>
<organism evidence="3 4">
    <name type="scientific">Strigamia maritima</name>
    <name type="common">European centipede</name>
    <name type="synonym">Geophilus maritimus</name>
    <dbReference type="NCBI Taxonomy" id="126957"/>
    <lineage>
        <taxon>Eukaryota</taxon>
        <taxon>Metazoa</taxon>
        <taxon>Ecdysozoa</taxon>
        <taxon>Arthropoda</taxon>
        <taxon>Myriapoda</taxon>
        <taxon>Chilopoda</taxon>
        <taxon>Pleurostigmophora</taxon>
        <taxon>Geophilomorpha</taxon>
        <taxon>Linotaeniidae</taxon>
        <taxon>Strigamia</taxon>
    </lineage>
</organism>
<accession>T1J7E9</accession>
<feature type="compositionally biased region" description="Polar residues" evidence="1">
    <location>
        <begin position="1"/>
        <end position="26"/>
    </location>
</feature>
<dbReference type="STRING" id="126957.T1J7E9"/>
<proteinExistence type="predicted"/>
<dbReference type="EnsemblMetazoa" id="SMAR009591-RA">
    <property type="protein sequence ID" value="SMAR009591-PA"/>
    <property type="gene ID" value="SMAR009591"/>
</dbReference>
<dbReference type="PANTHER" id="PTHR10974">
    <property type="entry name" value="FI08016P-RELATED"/>
    <property type="match status" value="1"/>
</dbReference>
<protein>
    <submittedName>
        <fullName evidence="3">Uncharacterized protein</fullName>
    </submittedName>
</protein>
<evidence type="ECO:0000256" key="2">
    <source>
        <dbReference type="SAM" id="Phobius"/>
    </source>
</evidence>